<dbReference type="OrthoDB" id="9930722at2"/>
<proteinExistence type="predicted"/>
<gene>
    <name evidence="1" type="ORF">SAMN05443549_11528</name>
</gene>
<dbReference type="RefSeq" id="WP_073372072.1">
    <property type="nucleotide sequence ID" value="NZ_FQWB01000015.1"/>
</dbReference>
<reference evidence="2" key="1">
    <citation type="submission" date="2016-11" db="EMBL/GenBank/DDBJ databases">
        <authorList>
            <person name="Varghese N."/>
            <person name="Submissions S."/>
        </authorList>
    </citation>
    <scope>NUCLEOTIDE SEQUENCE [LARGE SCALE GENOMIC DNA]</scope>
    <source>
        <strain evidence="2">DSM 19978</strain>
    </source>
</reference>
<keyword evidence="2" id="KW-1185">Reference proteome</keyword>
<protein>
    <submittedName>
        <fullName evidence="1">Uncharacterized protein</fullName>
    </submittedName>
</protein>
<name>A0A1M5Q148_9FLAO</name>
<evidence type="ECO:0000313" key="2">
    <source>
        <dbReference type="Proteomes" id="UP000184516"/>
    </source>
</evidence>
<dbReference type="Proteomes" id="UP000184516">
    <property type="component" value="Unassembled WGS sequence"/>
</dbReference>
<sequence length="68" mass="7732">MKKSITDSLKKVVKENKVSKEDFSAVKSYYEAIKIYDNLVSDGLAEKRGYNLKTIDSKNNLVLFNSLV</sequence>
<evidence type="ECO:0000313" key="1">
    <source>
        <dbReference type="EMBL" id="SHH07636.1"/>
    </source>
</evidence>
<dbReference type="STRING" id="468056.SAMN05443549_11528"/>
<dbReference type="AlphaFoldDB" id="A0A1M5Q148"/>
<organism evidence="1 2">
    <name type="scientific">Flavobacterium fluvii</name>
    <dbReference type="NCBI Taxonomy" id="468056"/>
    <lineage>
        <taxon>Bacteria</taxon>
        <taxon>Pseudomonadati</taxon>
        <taxon>Bacteroidota</taxon>
        <taxon>Flavobacteriia</taxon>
        <taxon>Flavobacteriales</taxon>
        <taxon>Flavobacteriaceae</taxon>
        <taxon>Flavobacterium</taxon>
    </lineage>
</organism>
<accession>A0A1M5Q148</accession>
<dbReference type="EMBL" id="FQWB01000015">
    <property type="protein sequence ID" value="SHH07636.1"/>
    <property type="molecule type" value="Genomic_DNA"/>
</dbReference>